<dbReference type="CDD" id="cd23081">
    <property type="entry name" value="cpPDZ_EcRseP-like"/>
    <property type="match status" value="1"/>
</dbReference>
<keyword evidence="11" id="KW-0479">Metal-binding</keyword>
<feature type="transmembrane region" description="Helical" evidence="11">
    <location>
        <begin position="84"/>
        <end position="110"/>
    </location>
</feature>
<evidence type="ECO:0000256" key="8">
    <source>
        <dbReference type="ARBA" id="ARBA00022989"/>
    </source>
</evidence>
<keyword evidence="8 11" id="KW-1133">Transmembrane helix</keyword>
<dbReference type="InterPro" id="IPR004387">
    <property type="entry name" value="Pept_M50_Zn"/>
</dbReference>
<dbReference type="OrthoDB" id="9782003at2"/>
<feature type="transmembrane region" description="Helical" evidence="11">
    <location>
        <begin position="265"/>
        <end position="282"/>
    </location>
</feature>
<dbReference type="CDD" id="cd06163">
    <property type="entry name" value="S2P-M50_PDZ_RseP-like"/>
    <property type="match status" value="1"/>
</dbReference>
<dbReference type="Pfam" id="PF17820">
    <property type="entry name" value="PDZ_6"/>
    <property type="match status" value="1"/>
</dbReference>
<dbReference type="STRING" id="180332.GCA_000797495_03868"/>
<feature type="transmembrane region" description="Helical" evidence="11">
    <location>
        <begin position="318"/>
        <end position="336"/>
    </location>
</feature>
<evidence type="ECO:0000256" key="11">
    <source>
        <dbReference type="RuleBase" id="RU362031"/>
    </source>
</evidence>
<evidence type="ECO:0000256" key="10">
    <source>
        <dbReference type="ARBA" id="ARBA00023136"/>
    </source>
</evidence>
<evidence type="ECO:0000256" key="4">
    <source>
        <dbReference type="ARBA" id="ARBA00022670"/>
    </source>
</evidence>
<comment type="caution">
    <text evidence="13">The sequence shown here is derived from an EMBL/GenBank/DDBJ whole genome shotgun (WGS) entry which is preliminary data.</text>
</comment>
<accession>A0A4V6HRZ9</accession>
<evidence type="ECO:0000313" key="13">
    <source>
        <dbReference type="EMBL" id="TLD01028.1"/>
    </source>
</evidence>
<dbReference type="InterPro" id="IPR008915">
    <property type="entry name" value="Peptidase_M50"/>
</dbReference>
<evidence type="ECO:0000256" key="5">
    <source>
        <dbReference type="ARBA" id="ARBA00022692"/>
    </source>
</evidence>
<evidence type="ECO:0000259" key="12">
    <source>
        <dbReference type="SMART" id="SM00228"/>
    </source>
</evidence>
<organism evidence="13 14">
    <name type="scientific">Robinsoniella peoriensis</name>
    <dbReference type="NCBI Taxonomy" id="180332"/>
    <lineage>
        <taxon>Bacteria</taxon>
        <taxon>Bacillati</taxon>
        <taxon>Bacillota</taxon>
        <taxon>Clostridia</taxon>
        <taxon>Lachnospirales</taxon>
        <taxon>Lachnospiraceae</taxon>
        <taxon>Robinsoniella</taxon>
    </lineage>
</organism>
<name>A0A4V6HRZ9_9FIRM</name>
<keyword evidence="6 11" id="KW-0378">Hydrolase</keyword>
<dbReference type="GO" id="GO:0006508">
    <property type="term" value="P:proteolysis"/>
    <property type="evidence" value="ECO:0007669"/>
    <property type="project" value="UniProtKB-KW"/>
</dbReference>
<dbReference type="InterPro" id="IPR041489">
    <property type="entry name" value="PDZ_6"/>
</dbReference>
<keyword evidence="7 11" id="KW-0862">Zinc</keyword>
<dbReference type="InterPro" id="IPR001478">
    <property type="entry name" value="PDZ"/>
</dbReference>
<keyword evidence="10 11" id="KW-0472">Membrane</keyword>
<dbReference type="PANTHER" id="PTHR42837:SF2">
    <property type="entry name" value="MEMBRANE METALLOPROTEASE ARASP2, CHLOROPLASTIC-RELATED"/>
    <property type="match status" value="1"/>
</dbReference>
<keyword evidence="4 13" id="KW-0645">Protease</keyword>
<dbReference type="InterPro" id="IPR036034">
    <property type="entry name" value="PDZ_sf"/>
</dbReference>
<dbReference type="RefSeq" id="WP_044292997.1">
    <property type="nucleotide sequence ID" value="NZ_CABMJZ010000118.1"/>
</dbReference>
<evidence type="ECO:0000313" key="14">
    <source>
        <dbReference type="Proteomes" id="UP000306509"/>
    </source>
</evidence>
<keyword evidence="14" id="KW-1185">Reference proteome</keyword>
<keyword evidence="5 11" id="KW-0812">Transmembrane</keyword>
<sequence length="343" mass="37073">MKIVIAILIFSIIIIIHELGHFILAKLNGITVTEFSVGMGPRLVSTTKGETRYSLKLLPFGGSCMMLGEDEAAGDDGSFGSKSVWARISVIAAGPIFNFILAFVLALFIIGSIGHDSPVVGAVTKGYPAAEAGLKEGDVITKMNNKKIRVSREINNYVTFNQGKPVTLDFERDGESHTIQMTPEKTDSGRYVFGIAPAGTRVKGNPISTLKYSAYEVKYWIDTTIGSLKMLVRGQVGINDMSGPVGVVTIIGDAYEESAREGGGFLVWLNMLNISILLTANLGVMNLLPLPALDGGRLVFLILEAIRGKRISPEKEGMVHFVGLMALMVLMVVVMFNDVMKIL</sequence>
<dbReference type="Gene3D" id="2.30.42.10">
    <property type="match status" value="1"/>
</dbReference>
<evidence type="ECO:0000256" key="6">
    <source>
        <dbReference type="ARBA" id="ARBA00022801"/>
    </source>
</evidence>
<keyword evidence="9 11" id="KW-0482">Metalloprotease</keyword>
<dbReference type="SMART" id="SM00228">
    <property type="entry name" value="PDZ"/>
    <property type="match status" value="1"/>
</dbReference>
<dbReference type="PANTHER" id="PTHR42837">
    <property type="entry name" value="REGULATOR OF SIGMA-E PROTEASE RSEP"/>
    <property type="match status" value="1"/>
</dbReference>
<evidence type="ECO:0000256" key="9">
    <source>
        <dbReference type="ARBA" id="ARBA00023049"/>
    </source>
</evidence>
<dbReference type="SUPFAM" id="SSF50156">
    <property type="entry name" value="PDZ domain-like"/>
    <property type="match status" value="1"/>
</dbReference>
<dbReference type="GO" id="GO:0004222">
    <property type="term" value="F:metalloendopeptidase activity"/>
    <property type="evidence" value="ECO:0007669"/>
    <property type="project" value="InterPro"/>
</dbReference>
<feature type="domain" description="PDZ" evidence="12">
    <location>
        <begin position="103"/>
        <end position="174"/>
    </location>
</feature>
<dbReference type="EC" id="3.4.24.-" evidence="11"/>
<reference evidence="13 14" key="1">
    <citation type="journal article" date="2019" name="Anaerobe">
        <title>Detection of Robinsoniella peoriensis in multiple bone samples of a trauma patient.</title>
        <authorList>
            <person name="Schrottner P."/>
            <person name="Hartwich K."/>
            <person name="Bunk B."/>
            <person name="Schober I."/>
            <person name="Helbig S."/>
            <person name="Rudolph W.W."/>
            <person name="Gunzer F."/>
        </authorList>
    </citation>
    <scope>NUCLEOTIDE SEQUENCE [LARGE SCALE GENOMIC DNA]</scope>
    <source>
        <strain evidence="13 14">DSM 106044</strain>
    </source>
</reference>
<dbReference type="Pfam" id="PF02163">
    <property type="entry name" value="Peptidase_M50"/>
    <property type="match status" value="1"/>
</dbReference>
<proteinExistence type="inferred from homology"/>
<gene>
    <name evidence="13" type="primary">rasP</name>
    <name evidence="13" type="ORF">DSM106044_02230</name>
</gene>
<dbReference type="GO" id="GO:0046872">
    <property type="term" value="F:metal ion binding"/>
    <property type="evidence" value="ECO:0007669"/>
    <property type="project" value="UniProtKB-KW"/>
</dbReference>
<evidence type="ECO:0000256" key="7">
    <source>
        <dbReference type="ARBA" id="ARBA00022833"/>
    </source>
</evidence>
<comment type="cofactor">
    <cofactor evidence="1 11">
        <name>Zn(2+)</name>
        <dbReference type="ChEBI" id="CHEBI:29105"/>
    </cofactor>
</comment>
<dbReference type="AlphaFoldDB" id="A0A4V6HRZ9"/>
<evidence type="ECO:0000256" key="2">
    <source>
        <dbReference type="ARBA" id="ARBA00004141"/>
    </source>
</evidence>
<protein>
    <recommendedName>
        <fullName evidence="11">Zinc metalloprotease</fullName>
        <ecNumber evidence="11">3.4.24.-</ecNumber>
    </recommendedName>
</protein>
<dbReference type="GO" id="GO:0016020">
    <property type="term" value="C:membrane"/>
    <property type="evidence" value="ECO:0007669"/>
    <property type="project" value="UniProtKB-SubCell"/>
</dbReference>
<dbReference type="EMBL" id="QGQD01000045">
    <property type="protein sequence ID" value="TLD01028.1"/>
    <property type="molecule type" value="Genomic_DNA"/>
</dbReference>
<evidence type="ECO:0000256" key="1">
    <source>
        <dbReference type="ARBA" id="ARBA00001947"/>
    </source>
</evidence>
<comment type="similarity">
    <text evidence="3 11">Belongs to the peptidase M50B family.</text>
</comment>
<dbReference type="NCBIfam" id="TIGR00054">
    <property type="entry name" value="RIP metalloprotease RseP"/>
    <property type="match status" value="1"/>
</dbReference>
<comment type="subcellular location">
    <subcellularLocation>
        <location evidence="2">Membrane</location>
        <topology evidence="2">Multi-pass membrane protein</topology>
    </subcellularLocation>
</comment>
<dbReference type="Proteomes" id="UP000306509">
    <property type="component" value="Unassembled WGS sequence"/>
</dbReference>
<evidence type="ECO:0000256" key="3">
    <source>
        <dbReference type="ARBA" id="ARBA00007931"/>
    </source>
</evidence>